<keyword evidence="9" id="KW-1185">Reference proteome</keyword>
<dbReference type="STRING" id="684364.F4NW85"/>
<comment type="catalytic activity">
    <reaction evidence="2">
        <text>glutathione + H2O = L-cysteinylglycine + L-glutamate</text>
        <dbReference type="Rhea" id="RHEA:28807"/>
        <dbReference type="ChEBI" id="CHEBI:15377"/>
        <dbReference type="ChEBI" id="CHEBI:29985"/>
        <dbReference type="ChEBI" id="CHEBI:57925"/>
        <dbReference type="ChEBI" id="CHEBI:61694"/>
        <dbReference type="EC" id="3.4.19.13"/>
    </reaction>
</comment>
<dbReference type="GO" id="GO:0036374">
    <property type="term" value="F:glutathione hydrolase activity"/>
    <property type="evidence" value="ECO:0000318"/>
    <property type="project" value="GO_Central"/>
</dbReference>
<accession>F4NW85</accession>
<dbReference type="GO" id="GO:0103068">
    <property type="term" value="F:leukotriene C4 gamma-glutamyl transferase activity"/>
    <property type="evidence" value="ECO:0007669"/>
    <property type="project" value="UniProtKB-EC"/>
</dbReference>
<evidence type="ECO:0000256" key="7">
    <source>
        <dbReference type="PIRSR" id="PIRSR600101-2"/>
    </source>
</evidence>
<dbReference type="OrthoDB" id="1081007at2759"/>
<dbReference type="NCBIfam" id="TIGR00066">
    <property type="entry name" value="g_glut_trans"/>
    <property type="match status" value="1"/>
</dbReference>
<reference evidence="8 9" key="1">
    <citation type="submission" date="2009-12" db="EMBL/GenBank/DDBJ databases">
        <title>The draft genome of Batrachochytrium dendrobatidis.</title>
        <authorList>
            <consortium name="US DOE Joint Genome Institute (JGI-PGF)"/>
            <person name="Kuo A."/>
            <person name="Salamov A."/>
            <person name="Schmutz J."/>
            <person name="Lucas S."/>
            <person name="Pitluck S."/>
            <person name="Rosenblum E."/>
            <person name="Stajich J."/>
            <person name="Eisen M."/>
            <person name="Grigoriev I.V."/>
        </authorList>
    </citation>
    <scope>NUCLEOTIDE SEQUENCE [LARGE SCALE GENOMIC DNA]</scope>
    <source>
        <strain evidence="9">JAM81 / FGSC 10211</strain>
    </source>
</reference>
<comment type="catalytic activity">
    <reaction evidence="1">
        <text>an S-substituted glutathione + H2O = an S-substituted L-cysteinylglycine + L-glutamate</text>
        <dbReference type="Rhea" id="RHEA:59468"/>
        <dbReference type="ChEBI" id="CHEBI:15377"/>
        <dbReference type="ChEBI" id="CHEBI:29985"/>
        <dbReference type="ChEBI" id="CHEBI:90779"/>
        <dbReference type="ChEBI" id="CHEBI:143103"/>
        <dbReference type="EC" id="3.4.19.13"/>
    </reaction>
</comment>
<dbReference type="PANTHER" id="PTHR11686">
    <property type="entry name" value="GAMMA GLUTAMYL TRANSPEPTIDASE"/>
    <property type="match status" value="1"/>
</dbReference>
<comment type="catalytic activity">
    <reaction evidence="5">
        <text>an N-terminal (5-L-glutamyl)-[peptide] + an alpha-amino acid = 5-L-glutamyl amino acid + an N-terminal L-alpha-aminoacyl-[peptide]</text>
        <dbReference type="Rhea" id="RHEA:23904"/>
        <dbReference type="Rhea" id="RHEA-COMP:9780"/>
        <dbReference type="Rhea" id="RHEA-COMP:9795"/>
        <dbReference type="ChEBI" id="CHEBI:77644"/>
        <dbReference type="ChEBI" id="CHEBI:78597"/>
        <dbReference type="ChEBI" id="CHEBI:78599"/>
        <dbReference type="ChEBI" id="CHEBI:78608"/>
        <dbReference type="EC" id="2.3.2.2"/>
    </reaction>
</comment>
<evidence type="ECO:0000313" key="8">
    <source>
        <dbReference type="EMBL" id="EGF82436.1"/>
    </source>
</evidence>
<comment type="similarity">
    <text evidence="4">Belongs to the gamma-glutamyltransferase family.</text>
</comment>
<protein>
    <recommendedName>
        <fullName evidence="10">Gamma-glutamyltransferase</fullName>
    </recommendedName>
</protein>
<feature type="binding site" evidence="7">
    <location>
        <begin position="356"/>
        <end position="358"/>
    </location>
    <ligand>
        <name>L-glutamate</name>
        <dbReference type="ChEBI" id="CHEBI:29985"/>
    </ligand>
</feature>
<name>F4NW85_BATDJ</name>
<feature type="binding site" evidence="7">
    <location>
        <position position="380"/>
    </location>
    <ligand>
        <name>L-glutamate</name>
        <dbReference type="ChEBI" id="CHEBI:29985"/>
    </ligand>
</feature>
<organism evidence="8 9">
    <name type="scientific">Batrachochytrium dendrobatidis (strain JAM81 / FGSC 10211)</name>
    <name type="common">Frog chytrid fungus</name>
    <dbReference type="NCBI Taxonomy" id="684364"/>
    <lineage>
        <taxon>Eukaryota</taxon>
        <taxon>Fungi</taxon>
        <taxon>Fungi incertae sedis</taxon>
        <taxon>Chytridiomycota</taxon>
        <taxon>Chytridiomycota incertae sedis</taxon>
        <taxon>Chytridiomycetes</taxon>
        <taxon>Rhizophydiales</taxon>
        <taxon>Rhizophydiales incertae sedis</taxon>
        <taxon>Batrachochytrium</taxon>
    </lineage>
</organism>
<gene>
    <name evidence="8" type="ORF">BATDEDRAFT_9466</name>
</gene>
<evidence type="ECO:0000256" key="4">
    <source>
        <dbReference type="ARBA" id="ARBA00009381"/>
    </source>
</evidence>
<dbReference type="OMA" id="ICGMGPP"/>
<dbReference type="MEROPS" id="T03.011"/>
<dbReference type="AlphaFoldDB" id="F4NW85"/>
<feature type="binding site" evidence="7">
    <location>
        <position position="430"/>
    </location>
    <ligand>
        <name>L-glutamate</name>
        <dbReference type="ChEBI" id="CHEBI:29985"/>
    </ligand>
</feature>
<dbReference type="GO" id="GO:0005886">
    <property type="term" value="C:plasma membrane"/>
    <property type="evidence" value="ECO:0000318"/>
    <property type="project" value="GO_Central"/>
</dbReference>
<dbReference type="InterPro" id="IPR043137">
    <property type="entry name" value="GGT_ssub_C"/>
</dbReference>
<dbReference type="HOGENOM" id="CLU_014813_4_0_1"/>
<dbReference type="InterPro" id="IPR043138">
    <property type="entry name" value="GGT_lsub"/>
</dbReference>
<dbReference type="Gene3D" id="1.10.246.130">
    <property type="match status" value="1"/>
</dbReference>
<dbReference type="GO" id="GO:0006751">
    <property type="term" value="P:glutathione catabolic process"/>
    <property type="evidence" value="ECO:0000318"/>
    <property type="project" value="GO_Central"/>
</dbReference>
<feature type="binding site" evidence="7">
    <location>
        <begin position="408"/>
        <end position="409"/>
    </location>
    <ligand>
        <name>L-glutamate</name>
        <dbReference type="ChEBI" id="CHEBI:29985"/>
    </ligand>
</feature>
<dbReference type="Pfam" id="PF01019">
    <property type="entry name" value="G_glu_transpept"/>
    <property type="match status" value="1"/>
</dbReference>
<dbReference type="EMBL" id="GL882880">
    <property type="protein sequence ID" value="EGF82436.1"/>
    <property type="molecule type" value="Genomic_DNA"/>
</dbReference>
<feature type="binding site" evidence="7">
    <location>
        <position position="68"/>
    </location>
    <ligand>
        <name>L-glutamate</name>
        <dbReference type="ChEBI" id="CHEBI:29985"/>
    </ligand>
</feature>
<proteinExistence type="inferred from homology"/>
<dbReference type="RefSeq" id="XP_006676514.1">
    <property type="nucleotide sequence ID" value="XM_006676451.1"/>
</dbReference>
<comment type="pathway">
    <text evidence="3">Sulfur metabolism; glutathione metabolism.</text>
</comment>
<dbReference type="Gene3D" id="3.60.20.40">
    <property type="match status" value="1"/>
</dbReference>
<dbReference type="PANTHER" id="PTHR11686:SF9">
    <property type="entry name" value="RE13973P"/>
    <property type="match status" value="1"/>
</dbReference>
<dbReference type="PRINTS" id="PR01210">
    <property type="entry name" value="GGTRANSPTASE"/>
</dbReference>
<sequence length="528" mass="57532">MNGVVATEHPICSEVGVQVLKEGGSAVDAAVAAGLCIGVTNMYSSGIGGGGFMVIRSKNGAAEYIDFREEAPARSSKDMFKSDPSKARTGGLAVGVPGELYGYWTAHQKYGKLPWARLVQPSIDLAKHGFLINTDLAQRIKIGEAMIMNSPPFRREFAPRGRILRVNEVLYRPTLARTLETIAQDGINSFYRGWIATSLVATVQRNGGIITLNDMAAYRPVQSRALEGTFRGRRVITTPPPTSGPVMLSILNILEGYDFSSASPRNYHTMMEAFKYGYAQRSYYGDPIDPIYRNISRIARTNILKSTANRIRQGINPGRTFEPDHYEAAYDVLTDHGTMHLSVLNAEGEAVSLTSTVNLLFGSKIMDSNTGIILNDQMDDFSIPGTSNAFNLASSPYNYIHPRKRPLSSSVPTIIESNGKVEAVAGASGGSMIITSTLQVLVGMLEWGMNPAEAVHMPRAHHQLLPNRAVLEYAFNRDTAKSLTSKGHVITWFAQNEHRTGVQAIKRLPNGVLQASSDFRKGGIAAGY</sequence>
<dbReference type="InParanoid" id="F4NW85"/>
<feature type="active site" description="Nucleophile" evidence="6">
    <location>
        <position position="338"/>
    </location>
</feature>
<evidence type="ECO:0000256" key="3">
    <source>
        <dbReference type="ARBA" id="ARBA00005115"/>
    </source>
</evidence>
<evidence type="ECO:0000256" key="1">
    <source>
        <dbReference type="ARBA" id="ARBA00001049"/>
    </source>
</evidence>
<dbReference type="Proteomes" id="UP000007241">
    <property type="component" value="Unassembled WGS sequence"/>
</dbReference>
<dbReference type="SUPFAM" id="SSF56235">
    <property type="entry name" value="N-terminal nucleophile aminohydrolases (Ntn hydrolases)"/>
    <property type="match status" value="1"/>
</dbReference>
<dbReference type="InterPro" id="IPR029055">
    <property type="entry name" value="Ntn_hydrolases_N"/>
</dbReference>
<evidence type="ECO:0000256" key="5">
    <source>
        <dbReference type="ARBA" id="ARBA00047417"/>
    </source>
</evidence>
<dbReference type="FunCoup" id="F4NW85">
    <property type="interactions" value="85"/>
</dbReference>
<evidence type="ECO:0000256" key="6">
    <source>
        <dbReference type="PIRSR" id="PIRSR600101-1"/>
    </source>
</evidence>
<dbReference type="FunFam" id="1.10.246.130:FF:000001">
    <property type="entry name" value="Gamma-glutamyltransferase 5 isoform 1"/>
    <property type="match status" value="1"/>
</dbReference>
<dbReference type="InterPro" id="IPR000101">
    <property type="entry name" value="GGT_peptidase"/>
</dbReference>
<dbReference type="GeneID" id="18245050"/>
<evidence type="ECO:0000313" key="9">
    <source>
        <dbReference type="Proteomes" id="UP000007241"/>
    </source>
</evidence>
<dbReference type="FunFam" id="3.60.20.40:FF:000001">
    <property type="entry name" value="Gamma-glutamyltranspeptidase 1"/>
    <property type="match status" value="1"/>
</dbReference>
<evidence type="ECO:0000256" key="2">
    <source>
        <dbReference type="ARBA" id="ARBA00001089"/>
    </source>
</evidence>
<evidence type="ECO:0008006" key="10">
    <source>
        <dbReference type="Google" id="ProtNLM"/>
    </source>
</evidence>